<protein>
    <submittedName>
        <fullName evidence="2">Uncharacterized protein</fullName>
    </submittedName>
</protein>
<reference evidence="2 3" key="1">
    <citation type="submission" date="2024-01" db="EMBL/GenBank/DDBJ databases">
        <title>Genome assemblies of Stephania.</title>
        <authorList>
            <person name="Yang L."/>
        </authorList>
    </citation>
    <scope>NUCLEOTIDE SEQUENCE [LARGE SCALE GENOMIC DNA]</scope>
    <source>
        <strain evidence="2">QJT</strain>
        <tissue evidence="2">Leaf</tissue>
    </source>
</reference>
<keyword evidence="3" id="KW-1185">Reference proteome</keyword>
<proteinExistence type="predicted"/>
<sequence>METALHPKNPYNLHWIQSERRLMILRMLINLGEDKSDGTSMDVDVLLDKDLDVQLDSLREKLFLADKEATELRSELQLLEKQSVLSYECAEYVNEAFNSFLMHVNLLHAVMASDFFIL</sequence>
<evidence type="ECO:0000313" key="2">
    <source>
        <dbReference type="EMBL" id="KAK9085582.1"/>
    </source>
</evidence>
<accession>A0AAP0E669</accession>
<gene>
    <name evidence="2" type="ORF">Sjap_025993</name>
</gene>
<organism evidence="2 3">
    <name type="scientific">Stephania japonica</name>
    <dbReference type="NCBI Taxonomy" id="461633"/>
    <lineage>
        <taxon>Eukaryota</taxon>
        <taxon>Viridiplantae</taxon>
        <taxon>Streptophyta</taxon>
        <taxon>Embryophyta</taxon>
        <taxon>Tracheophyta</taxon>
        <taxon>Spermatophyta</taxon>
        <taxon>Magnoliopsida</taxon>
        <taxon>Ranunculales</taxon>
        <taxon>Menispermaceae</taxon>
        <taxon>Menispermoideae</taxon>
        <taxon>Cissampelideae</taxon>
        <taxon>Stephania</taxon>
    </lineage>
</organism>
<dbReference type="Proteomes" id="UP001417504">
    <property type="component" value="Unassembled WGS sequence"/>
</dbReference>
<dbReference type="AlphaFoldDB" id="A0AAP0E669"/>
<evidence type="ECO:0000313" key="3">
    <source>
        <dbReference type="Proteomes" id="UP001417504"/>
    </source>
</evidence>
<keyword evidence="1" id="KW-0175">Coiled coil</keyword>
<evidence type="ECO:0000256" key="1">
    <source>
        <dbReference type="SAM" id="Coils"/>
    </source>
</evidence>
<comment type="caution">
    <text evidence="2">The sequence shown here is derived from an EMBL/GenBank/DDBJ whole genome shotgun (WGS) entry which is preliminary data.</text>
</comment>
<name>A0AAP0E669_9MAGN</name>
<feature type="coiled-coil region" evidence="1">
    <location>
        <begin position="55"/>
        <end position="82"/>
    </location>
</feature>
<dbReference type="EMBL" id="JBBNAE010000011">
    <property type="protein sequence ID" value="KAK9085582.1"/>
    <property type="molecule type" value="Genomic_DNA"/>
</dbReference>